<dbReference type="EMBL" id="BPLQ01006153">
    <property type="protein sequence ID" value="GIY20357.1"/>
    <property type="molecule type" value="Genomic_DNA"/>
</dbReference>
<feature type="region of interest" description="Disordered" evidence="1">
    <location>
        <begin position="45"/>
        <end position="70"/>
    </location>
</feature>
<evidence type="ECO:0000313" key="3">
    <source>
        <dbReference type="Proteomes" id="UP001054837"/>
    </source>
</evidence>
<protein>
    <submittedName>
        <fullName evidence="2">Uncharacterized protein</fullName>
    </submittedName>
</protein>
<dbReference type="AlphaFoldDB" id="A0AAV4RIQ8"/>
<reference evidence="2 3" key="1">
    <citation type="submission" date="2021-06" db="EMBL/GenBank/DDBJ databases">
        <title>Caerostris darwini draft genome.</title>
        <authorList>
            <person name="Kono N."/>
            <person name="Arakawa K."/>
        </authorList>
    </citation>
    <scope>NUCLEOTIDE SEQUENCE [LARGE SCALE GENOMIC DNA]</scope>
</reference>
<comment type="caution">
    <text evidence="2">The sequence shown here is derived from an EMBL/GenBank/DDBJ whole genome shotgun (WGS) entry which is preliminary data.</text>
</comment>
<evidence type="ECO:0000256" key="1">
    <source>
        <dbReference type="SAM" id="MobiDB-lite"/>
    </source>
</evidence>
<sequence>MHLRLVVSFNSTKRQIKKNFYPFHCIVLCSFWNKSAGARWGGCEEEKGEGGGALGERCNGRRYPSTSTAGVPLSAKRKRYVSPIANMGYLMLGIINLYLQ</sequence>
<gene>
    <name evidence="2" type="ORF">CDAR_394271</name>
</gene>
<accession>A0AAV4RIQ8</accession>
<proteinExistence type="predicted"/>
<name>A0AAV4RIQ8_9ARAC</name>
<dbReference type="Proteomes" id="UP001054837">
    <property type="component" value="Unassembled WGS sequence"/>
</dbReference>
<keyword evidence="3" id="KW-1185">Reference proteome</keyword>
<evidence type="ECO:0000313" key="2">
    <source>
        <dbReference type="EMBL" id="GIY20357.1"/>
    </source>
</evidence>
<organism evidence="2 3">
    <name type="scientific">Caerostris darwini</name>
    <dbReference type="NCBI Taxonomy" id="1538125"/>
    <lineage>
        <taxon>Eukaryota</taxon>
        <taxon>Metazoa</taxon>
        <taxon>Ecdysozoa</taxon>
        <taxon>Arthropoda</taxon>
        <taxon>Chelicerata</taxon>
        <taxon>Arachnida</taxon>
        <taxon>Araneae</taxon>
        <taxon>Araneomorphae</taxon>
        <taxon>Entelegynae</taxon>
        <taxon>Araneoidea</taxon>
        <taxon>Araneidae</taxon>
        <taxon>Caerostris</taxon>
    </lineage>
</organism>